<dbReference type="STRING" id="42156.A0A3P6UZ38"/>
<evidence type="ECO:0000313" key="9">
    <source>
        <dbReference type="EMBL" id="VDK83484.1"/>
    </source>
</evidence>
<dbReference type="InterPro" id="IPR037436">
    <property type="entry name" value="SNX14_PX"/>
</dbReference>
<dbReference type="PROSITE" id="PS51207">
    <property type="entry name" value="PXA"/>
    <property type="match status" value="1"/>
</dbReference>
<evidence type="ECO:0000259" key="8">
    <source>
        <dbReference type="PROSITE" id="PS51207"/>
    </source>
</evidence>
<evidence type="ECO:0000256" key="5">
    <source>
        <dbReference type="SAM" id="Phobius"/>
    </source>
</evidence>
<feature type="domain" description="PX" evidence="6">
    <location>
        <begin position="1526"/>
        <end position="1655"/>
    </location>
</feature>
<comment type="subcellular location">
    <subcellularLocation>
        <location evidence="1">Membrane</location>
        <topology evidence="1">Multi-pass membrane protein</topology>
    </subcellularLocation>
</comment>
<dbReference type="PANTHER" id="PTHR46406:SF1">
    <property type="entry name" value="NITRIC OXIDE-ASSOCIATED PROTEIN 1"/>
    <property type="match status" value="1"/>
</dbReference>
<dbReference type="GO" id="GO:0016020">
    <property type="term" value="C:membrane"/>
    <property type="evidence" value="ECO:0007669"/>
    <property type="project" value="UniProtKB-SubCell"/>
</dbReference>
<feature type="transmembrane region" description="Helical" evidence="5">
    <location>
        <begin position="29"/>
        <end position="56"/>
    </location>
</feature>
<accession>A0A3P6UZ38</accession>
<dbReference type="SUPFAM" id="SSF52540">
    <property type="entry name" value="P-loop containing nucleoside triphosphate hydrolases"/>
    <property type="match status" value="1"/>
</dbReference>
<dbReference type="Pfam" id="PF04707">
    <property type="entry name" value="PRELI"/>
    <property type="match status" value="1"/>
</dbReference>
<dbReference type="SUPFAM" id="SSF64268">
    <property type="entry name" value="PX domain"/>
    <property type="match status" value="1"/>
</dbReference>
<dbReference type="InterPro" id="IPR013717">
    <property type="entry name" value="PIG-P"/>
</dbReference>
<dbReference type="Pfam" id="PF00787">
    <property type="entry name" value="PX"/>
    <property type="match status" value="1"/>
</dbReference>
<keyword evidence="4 5" id="KW-0472">Membrane</keyword>
<dbReference type="PROSITE" id="PS50195">
    <property type="entry name" value="PX"/>
    <property type="match status" value="1"/>
</dbReference>
<evidence type="ECO:0000313" key="10">
    <source>
        <dbReference type="Proteomes" id="UP000277928"/>
    </source>
</evidence>
<dbReference type="GO" id="GO:0035091">
    <property type="term" value="F:phosphatidylinositol binding"/>
    <property type="evidence" value="ECO:0007669"/>
    <property type="project" value="InterPro"/>
</dbReference>
<dbReference type="InterPro" id="IPR027417">
    <property type="entry name" value="P-loop_NTPase"/>
</dbReference>
<dbReference type="SMART" id="SM00312">
    <property type="entry name" value="PX"/>
    <property type="match status" value="1"/>
</dbReference>
<sequence length="2097" mass="239747">MVIVDDPLEARSDSIPSYASPNPSPARGVYGFVLFICSWFSFVLYLIWAILPTPYLESLHLTYLPAKYWAIAVPLLLPITVAAFIIFVLAHNLIQLHGVFEDTEIVEDDFGGSVGVRCVDLQSFFANIRSLDERKGKRTILVIMSREASRILKLIPFSLLSARRETNSFGRRFRRKTRIIQSIPTKALSVSKINELMRKRLETSWCENRASTLEMDLDSVSARRYLEINANKYPSIVTFQQTKKEENEYGKKELTVKCDYQETRKEYKLSFFFAVSSSPRFSHGEHGILYTLLLQNILLADSSVLKANSSGAKNPAENSLTFRDLPGSDRGFYIYGDSVVDEFVVGSTADIPGGELENVDDEVVIRYGAEDAIEEIDFQLPGQNTNPKDNIIEDEGDEYFDNCGTVDPSIPSSNRLCLACGANFHCQDASLPGFLPAEIFLKLNDYSDQLCRRCYMLKKHKFLLNVNVCTVDYHSMMKHLKLIQESLIILVVDMCDLPGSIYSELPKIIGYQKPMIVVGNKVDLLPPDAHRGFLHHFRQVLHSSLKEAGFVDNFNILHTSLISAKTGYGVEDLITNIFLRFSTRDSLRNHMYLVGCTNAGKSLICCAFRTLFNALLQSDLCKVRAVDLVERAAATPWPGTTISLLKFPVMNPSPHKLEIRRRRLLANQAWRKKEDRMRYNLYRQSGDIKYAMLQSAIGNSFKDREEELQPPALHSVLEDSEVVEKPKRVFDPNSFIFAKGKWCFDTPGTVNSNQILDLFTLEELIAVLPRSMILPRTFILHSGESLLIAGVAQIDVISLPMTAKAAPDKDYPERRSSVLLTVFASDKLPIFTRKTHEMAVFREKYLGSSLLVVPAGDAERIARFPILKGSEMILQSPGSWKGCGDVVLSSVGWVCVTSRRGEVHLQAHTPEGRGLFLRQPALLPFCAELRGSRIGGTAAYKFIYHVILMDTLTACRLHLLASPKMKILSTSVLIILPMIFFSRSVLSIVAQYSALLIGYFLTSSLMNRSNGEFLWNFFENWLNEKLDANEVTVENIFKDVHNSPWKGVTVPESVDKLLEELIEQLIDNYVNSWYKAKVSDDTAFVNEIRYQIRYAIVVLYLRFRKIDLSSIILFEAVPLAVIHCDRVEHLSAVIDKSICSAQLIETQILEAMPDVHFALSSRQNEVDYLRELADHLIELIMDESCIAGHSSDNDSLPWSSHVCRHFLRELFVFSFFLPAMDLIADPDIINRILIFLFNSDALSCPQMSQSSRQVEILHGLTNHSLNDTPNSLLQLKLSDMLRDTGQLVMFRAYLSDIHTPLNELDFLVHAGDAHGRMLNVQNDHVAMSELQYDIWELFVKYIHEGSPDRVDLPLEISYNFNEAVEKRDCMLLDRCLEKAFQIVYKRMQHEYVIPFCQSECFLGNLCGARPVDVVELIASGKHTESTHSLIPAVEPNCSLTQFRNRFWRIVLPTVGSADPSFDHFNNIALNEIEPADDMGQSLSFSSPNYGTTMPNFEPDELLVEQTNLNNSFAIPMYDPERDMNKWNVTIPYVEPRRDPVGGHTVYVYVISVERFDVRDDVEQESLSAAVTPQRWSIIRHYNEFYILESKLVEFHGNAIKTESLPPRRFFNCKSRAHVESRREIFEHFIQLLTKQRALKQSDLLFVFLSTEQKLKDSTQISDLYPWNMVKKVPSKFARERGQNLKPFILSLLAATLVPHSNNLAESNSFCDAILLILNRLFGVVRWPMWIIITIKHLMGCTIDAVVAILFRRFLNKIFVEVNLIRILHFIQESIFRLRSPTETDQEKVVRMELAQRLTLKYLQEQLPTCFIKLIGHKQFYRGMHAIFRVLQYPRLNKQLAYLFVSQNPLVIRPIKMLREKRMMLGIVVSCNVSNDLSLVKGIFWFSLDDLDTVQDIGMRIYDCFQHLPYAFEQVATVFWHRYPNKTAKHVISEDFIEVTIVGDQIRTKKLILKQTGTFLKAVPKWMSRLTNIRVVPTVEESIFDRSKRSLVTYTRNITMLSTCKIHERCVYKPGFQDGVTETIVERGGFVSTSLGKFNSVVERVLMANFKKNMRKAASVYMEKLMKRFGEPTMANHRTSESYLVMQKINRRNFSTQE</sequence>
<dbReference type="InterPro" id="IPR044926">
    <property type="entry name" value="RGS_subdomain_2"/>
</dbReference>
<evidence type="ECO:0008006" key="11">
    <source>
        <dbReference type="Google" id="ProtNLM"/>
    </source>
</evidence>
<dbReference type="Gene3D" id="3.40.50.300">
    <property type="entry name" value="P-loop containing nucleotide triphosphate hydrolases"/>
    <property type="match status" value="1"/>
</dbReference>
<dbReference type="Gene3D" id="1.10.167.10">
    <property type="entry name" value="Regulator of G-protein Signalling 4, domain 2"/>
    <property type="match status" value="1"/>
</dbReference>
<feature type="transmembrane region" description="Helical" evidence="5">
    <location>
        <begin position="68"/>
        <end position="90"/>
    </location>
</feature>
<dbReference type="OrthoDB" id="5957963at2759"/>
<dbReference type="SUPFAM" id="SSF48097">
    <property type="entry name" value="Regulator of G-protein signaling, RGS"/>
    <property type="match status" value="1"/>
</dbReference>
<organism evidence="9 10">
    <name type="scientific">Litomosoides sigmodontis</name>
    <name type="common">Filarial nematode worm</name>
    <dbReference type="NCBI Taxonomy" id="42156"/>
    <lineage>
        <taxon>Eukaryota</taxon>
        <taxon>Metazoa</taxon>
        <taxon>Ecdysozoa</taxon>
        <taxon>Nematoda</taxon>
        <taxon>Chromadorea</taxon>
        <taxon>Rhabditida</taxon>
        <taxon>Spirurina</taxon>
        <taxon>Spiruromorpha</taxon>
        <taxon>Filarioidea</taxon>
        <taxon>Onchocercidae</taxon>
        <taxon>Litomosoides</taxon>
    </lineage>
</organism>
<evidence type="ECO:0000256" key="3">
    <source>
        <dbReference type="ARBA" id="ARBA00022989"/>
    </source>
</evidence>
<proteinExistence type="predicted"/>
<dbReference type="Pfam" id="PF08628">
    <property type="entry name" value="Nexin_C"/>
    <property type="match status" value="1"/>
</dbReference>
<keyword evidence="10" id="KW-1185">Reference proteome</keyword>
<dbReference type="PANTHER" id="PTHR46406">
    <property type="entry name" value="NITRIC OXIDE-ASSOCIATED PROTEIN 1"/>
    <property type="match status" value="1"/>
</dbReference>
<dbReference type="InterPro" id="IPR006797">
    <property type="entry name" value="PRELI/MSF1_dom"/>
</dbReference>
<dbReference type="InterPro" id="IPR052807">
    <property type="entry name" value="Mito_transl_resp_regulator"/>
</dbReference>
<dbReference type="EMBL" id="UYRX01000532">
    <property type="protein sequence ID" value="VDK83484.1"/>
    <property type="molecule type" value="Genomic_DNA"/>
</dbReference>
<name>A0A3P6UZ38_LITSI</name>
<evidence type="ECO:0000259" key="7">
    <source>
        <dbReference type="PROSITE" id="PS50904"/>
    </source>
</evidence>
<dbReference type="Gene3D" id="3.30.1520.10">
    <property type="entry name" value="Phox-like domain"/>
    <property type="match status" value="1"/>
</dbReference>
<protein>
    <recommendedName>
        <fullName evidence="11">PIG-P domain-containing protein</fullName>
    </recommendedName>
</protein>
<evidence type="ECO:0000256" key="2">
    <source>
        <dbReference type="ARBA" id="ARBA00022692"/>
    </source>
</evidence>
<dbReference type="CDD" id="cd06877">
    <property type="entry name" value="PX_SNX14"/>
    <property type="match status" value="1"/>
</dbReference>
<dbReference type="InterPro" id="IPR001683">
    <property type="entry name" value="PX_dom"/>
</dbReference>
<keyword evidence="3 5" id="KW-1133">Transmembrane helix</keyword>
<reference evidence="9 10" key="1">
    <citation type="submission" date="2018-08" db="EMBL/GenBank/DDBJ databases">
        <authorList>
            <person name="Laetsch R D."/>
            <person name="Stevens L."/>
            <person name="Kumar S."/>
            <person name="Blaxter L. M."/>
        </authorList>
    </citation>
    <scope>NUCLEOTIDE SEQUENCE [LARGE SCALE GENOMIC DNA]</scope>
</reference>
<dbReference type="InterPro" id="IPR013937">
    <property type="entry name" value="Sorting_nexin_C"/>
</dbReference>
<dbReference type="PROSITE" id="PS50904">
    <property type="entry name" value="PRELI_MSF1"/>
    <property type="match status" value="1"/>
</dbReference>
<dbReference type="InterPro" id="IPR003114">
    <property type="entry name" value="Phox_assoc"/>
</dbReference>
<feature type="domain" description="PRELI/MSF1" evidence="7">
    <location>
        <begin position="1898"/>
        <end position="2072"/>
    </location>
</feature>
<evidence type="ECO:0000256" key="4">
    <source>
        <dbReference type="ARBA" id="ARBA00023136"/>
    </source>
</evidence>
<dbReference type="InterPro" id="IPR036305">
    <property type="entry name" value="RGS_sf"/>
</dbReference>
<dbReference type="InterPro" id="IPR036871">
    <property type="entry name" value="PX_dom_sf"/>
</dbReference>
<dbReference type="Proteomes" id="UP000277928">
    <property type="component" value="Unassembled WGS sequence"/>
</dbReference>
<dbReference type="Pfam" id="PF02194">
    <property type="entry name" value="PXA"/>
    <property type="match status" value="1"/>
</dbReference>
<evidence type="ECO:0000259" key="6">
    <source>
        <dbReference type="PROSITE" id="PS50195"/>
    </source>
</evidence>
<dbReference type="Pfam" id="PF08510">
    <property type="entry name" value="PIG-P"/>
    <property type="match status" value="1"/>
</dbReference>
<dbReference type="CDD" id="cd01855">
    <property type="entry name" value="YqeH"/>
    <property type="match status" value="1"/>
</dbReference>
<keyword evidence="2 5" id="KW-0812">Transmembrane</keyword>
<dbReference type="SMART" id="SM00313">
    <property type="entry name" value="PXA"/>
    <property type="match status" value="1"/>
</dbReference>
<feature type="domain" description="PXA" evidence="8">
    <location>
        <begin position="1051"/>
        <end position="1242"/>
    </location>
</feature>
<gene>
    <name evidence="9" type="ORF">NLS_LOCUS6223</name>
</gene>
<evidence type="ECO:0000256" key="1">
    <source>
        <dbReference type="ARBA" id="ARBA00004141"/>
    </source>
</evidence>